<accession>A0A0G4MBW4</accession>
<name>A0A0G4MBW4_VERLO</name>
<evidence type="ECO:0000313" key="2">
    <source>
        <dbReference type="Proteomes" id="UP000044602"/>
    </source>
</evidence>
<feature type="non-terminal residue" evidence="1">
    <location>
        <position position="1"/>
    </location>
</feature>
<gene>
    <name evidence="1" type="ORF">BN1708_005565</name>
</gene>
<dbReference type="Proteomes" id="UP000044602">
    <property type="component" value="Unassembled WGS sequence"/>
</dbReference>
<sequence>VLPSTTKTLLSPANVDLSTSSSPHPHGLQHWLRLTDSVRLPRLVATLLSCGKLVTAAPSLTFKVDADLAWHVPAHACNADAPVSDVCAVAAMLALNHRYGPSATRAPEFLIVQEVLVYDGPAAAGLFNRSDMVAQNIVETYPRIDEAVGCLSTAPAPTSAITSNERQRRPTV</sequence>
<organism evidence="1 2">
    <name type="scientific">Verticillium longisporum</name>
    <name type="common">Verticillium dahliae var. longisporum</name>
    <dbReference type="NCBI Taxonomy" id="100787"/>
    <lineage>
        <taxon>Eukaryota</taxon>
        <taxon>Fungi</taxon>
        <taxon>Dikarya</taxon>
        <taxon>Ascomycota</taxon>
        <taxon>Pezizomycotina</taxon>
        <taxon>Sordariomycetes</taxon>
        <taxon>Hypocreomycetidae</taxon>
        <taxon>Glomerellales</taxon>
        <taxon>Plectosphaerellaceae</taxon>
        <taxon>Verticillium</taxon>
    </lineage>
</organism>
<keyword evidence="2" id="KW-1185">Reference proteome</keyword>
<protein>
    <submittedName>
        <fullName evidence="1">Uncharacterized protein</fullName>
    </submittedName>
</protein>
<reference evidence="1 2" key="1">
    <citation type="submission" date="2015-05" db="EMBL/GenBank/DDBJ databases">
        <authorList>
            <person name="Wang D.B."/>
            <person name="Wang M."/>
        </authorList>
    </citation>
    <scope>NUCLEOTIDE SEQUENCE [LARGE SCALE GENOMIC DNA]</scope>
    <source>
        <strain evidence="1">VL1</strain>
    </source>
</reference>
<evidence type="ECO:0000313" key="1">
    <source>
        <dbReference type="EMBL" id="CRK31764.1"/>
    </source>
</evidence>
<dbReference type="EMBL" id="CVQH01021862">
    <property type="protein sequence ID" value="CRK31764.1"/>
    <property type="molecule type" value="Genomic_DNA"/>
</dbReference>
<proteinExistence type="predicted"/>
<dbReference type="AlphaFoldDB" id="A0A0G4MBW4"/>